<dbReference type="PROSITE" id="PS50011">
    <property type="entry name" value="PROTEIN_KINASE_DOM"/>
    <property type="match status" value="1"/>
</dbReference>
<dbReference type="Gene3D" id="3.30.200.20">
    <property type="entry name" value="Phosphorylase Kinase, domain 1"/>
    <property type="match status" value="1"/>
</dbReference>
<dbReference type="GO" id="GO:0000781">
    <property type="term" value="C:chromosome, telomeric region"/>
    <property type="evidence" value="ECO:0007669"/>
    <property type="project" value="UniProtKB-SubCell"/>
</dbReference>
<organism evidence="18 19">
    <name type="scientific">Exophiala xenobiotica</name>
    <dbReference type="NCBI Taxonomy" id="348802"/>
    <lineage>
        <taxon>Eukaryota</taxon>
        <taxon>Fungi</taxon>
        <taxon>Dikarya</taxon>
        <taxon>Ascomycota</taxon>
        <taxon>Pezizomycotina</taxon>
        <taxon>Eurotiomycetes</taxon>
        <taxon>Chaetothyriomycetidae</taxon>
        <taxon>Chaetothyriales</taxon>
        <taxon>Herpotrichiellaceae</taxon>
        <taxon>Exophiala</taxon>
    </lineage>
</organism>
<dbReference type="InterPro" id="IPR051175">
    <property type="entry name" value="CLK_kinases"/>
</dbReference>
<name>A0A0D2D8T2_9EURO</name>
<comment type="catalytic activity">
    <reaction evidence="16">
        <text>L-seryl-[protein] + ATP = O-phospho-L-seryl-[protein] + ADP + H(+)</text>
        <dbReference type="Rhea" id="RHEA:17989"/>
        <dbReference type="Rhea" id="RHEA-COMP:9863"/>
        <dbReference type="Rhea" id="RHEA-COMP:11604"/>
        <dbReference type="ChEBI" id="CHEBI:15378"/>
        <dbReference type="ChEBI" id="CHEBI:29999"/>
        <dbReference type="ChEBI" id="CHEBI:30616"/>
        <dbReference type="ChEBI" id="CHEBI:83421"/>
        <dbReference type="ChEBI" id="CHEBI:456216"/>
        <dbReference type="EC" id="2.7.11.1"/>
    </reaction>
</comment>
<reference evidence="18 19" key="1">
    <citation type="submission" date="2015-01" db="EMBL/GenBank/DDBJ databases">
        <title>The Genome Sequence of Exophiala xenobiotica CBS118157.</title>
        <authorList>
            <consortium name="The Broad Institute Genomics Platform"/>
            <person name="Cuomo C."/>
            <person name="de Hoog S."/>
            <person name="Gorbushina A."/>
            <person name="Stielow B."/>
            <person name="Teixiera M."/>
            <person name="Abouelleil A."/>
            <person name="Chapman S.B."/>
            <person name="Priest M."/>
            <person name="Young S.K."/>
            <person name="Wortman J."/>
            <person name="Nusbaum C."/>
            <person name="Birren B."/>
        </authorList>
    </citation>
    <scope>NUCLEOTIDE SEQUENCE [LARGE SCALE GENOMIC DNA]</scope>
    <source>
        <strain evidence="18 19">CBS 118157</strain>
    </source>
</reference>
<evidence type="ECO:0000256" key="10">
    <source>
        <dbReference type="ARBA" id="ARBA00022777"/>
    </source>
</evidence>
<keyword evidence="12" id="KW-0779">Telomere</keyword>
<dbReference type="InterPro" id="IPR000719">
    <property type="entry name" value="Prot_kinase_dom"/>
</dbReference>
<evidence type="ECO:0000256" key="2">
    <source>
        <dbReference type="ARBA" id="ARBA00004574"/>
    </source>
</evidence>
<dbReference type="EMBL" id="KN847318">
    <property type="protein sequence ID" value="KIW58747.1"/>
    <property type="molecule type" value="Genomic_DNA"/>
</dbReference>
<dbReference type="GeneID" id="25325153"/>
<dbReference type="PANTHER" id="PTHR45646:SF11">
    <property type="entry name" value="SERINE_THREONINE-PROTEIN KINASE DOA"/>
    <property type="match status" value="1"/>
</dbReference>
<gene>
    <name evidence="18" type="ORF">PV05_03245</name>
</gene>
<dbReference type="RefSeq" id="XP_013319331.1">
    <property type="nucleotide sequence ID" value="XM_013463877.1"/>
</dbReference>
<protein>
    <recommendedName>
        <fullName evidence="6">EKC/KEOPS complex subunit BUD32</fullName>
        <ecNumber evidence="4">2.7.11.1</ecNumber>
    </recommendedName>
    <alternativeName>
        <fullName evidence="13 14">Atypical Serine/threonine protein kinase BUD32</fullName>
    </alternativeName>
    <alternativeName>
        <fullName evidence="5">EKC/KEOPS complex subunit bud32</fullName>
    </alternativeName>
</protein>
<dbReference type="GO" id="GO:0004674">
    <property type="term" value="F:protein serine/threonine kinase activity"/>
    <property type="evidence" value="ECO:0007669"/>
    <property type="project" value="UniProtKB-KW"/>
</dbReference>
<dbReference type="SMART" id="SM00220">
    <property type="entry name" value="S_TKc"/>
    <property type="match status" value="1"/>
</dbReference>
<evidence type="ECO:0000256" key="5">
    <source>
        <dbReference type="ARBA" id="ARBA00013948"/>
    </source>
</evidence>
<comment type="subcellular location">
    <subcellularLocation>
        <location evidence="2">Chromosome</location>
        <location evidence="2">Telomere</location>
    </subcellularLocation>
</comment>
<feature type="domain" description="Protein kinase" evidence="17">
    <location>
        <begin position="96"/>
        <end position="433"/>
    </location>
</feature>
<evidence type="ECO:0000259" key="17">
    <source>
        <dbReference type="PROSITE" id="PS50011"/>
    </source>
</evidence>
<evidence type="ECO:0000256" key="8">
    <source>
        <dbReference type="ARBA" id="ARBA00022679"/>
    </source>
</evidence>
<keyword evidence="8" id="KW-0808">Transferase</keyword>
<evidence type="ECO:0000313" key="19">
    <source>
        <dbReference type="Proteomes" id="UP000054342"/>
    </source>
</evidence>
<comment type="subunit">
    <text evidence="3">Component of the EKC/KEOPS complex composed of at least BUD32, CGI121, GON7, KAE1 and PCC1; the whole complex dimerizes.</text>
</comment>
<dbReference type="SUPFAM" id="SSF56112">
    <property type="entry name" value="Protein kinase-like (PK-like)"/>
    <property type="match status" value="1"/>
</dbReference>
<dbReference type="GO" id="GO:0005634">
    <property type="term" value="C:nucleus"/>
    <property type="evidence" value="ECO:0007669"/>
    <property type="project" value="TreeGrafter"/>
</dbReference>
<evidence type="ECO:0000256" key="7">
    <source>
        <dbReference type="ARBA" id="ARBA00022527"/>
    </source>
</evidence>
<dbReference type="OrthoDB" id="4119926at2759"/>
<keyword evidence="12" id="KW-0158">Chromosome</keyword>
<keyword evidence="19" id="KW-1185">Reference proteome</keyword>
<evidence type="ECO:0000313" key="18">
    <source>
        <dbReference type="EMBL" id="KIW58747.1"/>
    </source>
</evidence>
<dbReference type="GO" id="GO:0043484">
    <property type="term" value="P:regulation of RNA splicing"/>
    <property type="evidence" value="ECO:0007669"/>
    <property type="project" value="TreeGrafter"/>
</dbReference>
<evidence type="ECO:0000256" key="3">
    <source>
        <dbReference type="ARBA" id="ARBA00011534"/>
    </source>
</evidence>
<dbReference type="Gene3D" id="1.10.510.10">
    <property type="entry name" value="Transferase(Phosphotransferase) domain 1"/>
    <property type="match status" value="1"/>
</dbReference>
<dbReference type="GO" id="GO:0005524">
    <property type="term" value="F:ATP binding"/>
    <property type="evidence" value="ECO:0007669"/>
    <property type="project" value="UniProtKB-KW"/>
</dbReference>
<evidence type="ECO:0000256" key="11">
    <source>
        <dbReference type="ARBA" id="ARBA00022840"/>
    </source>
</evidence>
<keyword evidence="7" id="KW-0723">Serine/threonine-protein kinase</keyword>
<dbReference type="HOGENOM" id="CLU_000288_81_1_1"/>
<evidence type="ECO:0000256" key="6">
    <source>
        <dbReference type="ARBA" id="ARBA00019973"/>
    </source>
</evidence>
<keyword evidence="10" id="KW-0418">Kinase</keyword>
<evidence type="ECO:0000256" key="12">
    <source>
        <dbReference type="ARBA" id="ARBA00022895"/>
    </source>
</evidence>
<dbReference type="InterPro" id="IPR011009">
    <property type="entry name" value="Kinase-like_dom_sf"/>
</dbReference>
<comment type="catalytic activity">
    <reaction evidence="15">
        <text>L-threonyl-[protein] + ATP = O-phospho-L-threonyl-[protein] + ADP + H(+)</text>
        <dbReference type="Rhea" id="RHEA:46608"/>
        <dbReference type="Rhea" id="RHEA-COMP:11060"/>
        <dbReference type="Rhea" id="RHEA-COMP:11605"/>
        <dbReference type="ChEBI" id="CHEBI:15378"/>
        <dbReference type="ChEBI" id="CHEBI:30013"/>
        <dbReference type="ChEBI" id="CHEBI:30616"/>
        <dbReference type="ChEBI" id="CHEBI:61977"/>
        <dbReference type="ChEBI" id="CHEBI:456216"/>
        <dbReference type="EC" id="2.7.11.1"/>
    </reaction>
</comment>
<accession>A0A0D2D8T2</accession>
<evidence type="ECO:0000256" key="4">
    <source>
        <dbReference type="ARBA" id="ARBA00012513"/>
    </source>
</evidence>
<evidence type="ECO:0000256" key="14">
    <source>
        <dbReference type="ARBA" id="ARBA00033194"/>
    </source>
</evidence>
<proteinExistence type="predicted"/>
<sequence>MRAIRSTLLPIIRTRRCPPSTTRWNLPDLCPRNSSRDCQLRMATSARTGYTQARTFPSEGFEVLPLHEKIEEERVPGYKAERFYPVRLGDVFESRYQVVAKLGFGTASTVWLCRDLRESILLTLKVCIAGEDATNELGISSYIKSIDAEHPGKARLRVVLDDFQIKGPHGSHQCLLFAPLGLTYTDFRNLFPERALNKDLLQQSLLMILEGLDFLHQAGVTHTDISPNNILLGIKDGVALSKVEQTELERPSPRKVLADRVIHLSYTMPITYGEPVICDFGAARLGEPGQKHSGDVMPGVYRAPEIIVGMEWDSKIDIWSVGVMIWDLFEGGRLFRAVKDGHLNDELHLAEMVSLMGPPPRKFLERSDKCRQYWDSEGNWIGLTPIPDQILETRERRLEGKDKALLLALARKILRWLPEERPSAEDLFEDEFLTQWASGEK</sequence>
<dbReference type="EC" id="2.7.11.1" evidence="4"/>
<dbReference type="AlphaFoldDB" id="A0A0D2D8T2"/>
<dbReference type="STRING" id="348802.A0A0D2D8T2"/>
<evidence type="ECO:0000256" key="1">
    <source>
        <dbReference type="ARBA" id="ARBA00003747"/>
    </source>
</evidence>
<keyword evidence="9" id="KW-0547">Nucleotide-binding</keyword>
<evidence type="ECO:0000256" key="13">
    <source>
        <dbReference type="ARBA" id="ARBA00030980"/>
    </source>
</evidence>
<dbReference type="PANTHER" id="PTHR45646">
    <property type="entry name" value="SERINE/THREONINE-PROTEIN KINASE DOA-RELATED"/>
    <property type="match status" value="1"/>
</dbReference>
<evidence type="ECO:0000256" key="15">
    <source>
        <dbReference type="ARBA" id="ARBA00047899"/>
    </source>
</evidence>
<comment type="function">
    <text evidence="1">Component of the EKC/KEOPS complex that is required for the formation of a threonylcarbamoyl group on adenosine at position 37 (t(6)A37) in tRNAs that read codons beginning with adenine. The complex is probably involved in the transfer of the threonylcarbamoyl moiety of threonylcarbamoyl-AMP (TC-AMP) to the N6 group of A37. BUD32 has ATPase activity in the context of the EKC/KEOPS complex and likely plays a supporting role to the catalytic subunit KAE1. The EKC/KEOPS complex also promotes both telomere uncapping and telomere elongation. The complex is required for efficient recruitment of transcriptional coactivators.</text>
</comment>
<dbReference type="Pfam" id="PF00069">
    <property type="entry name" value="Pkinase"/>
    <property type="match status" value="1"/>
</dbReference>
<dbReference type="InterPro" id="IPR008266">
    <property type="entry name" value="Tyr_kinase_AS"/>
</dbReference>
<dbReference type="PROSITE" id="PS00109">
    <property type="entry name" value="PROTEIN_KINASE_TYR"/>
    <property type="match status" value="1"/>
</dbReference>
<dbReference type="Proteomes" id="UP000054342">
    <property type="component" value="Unassembled WGS sequence"/>
</dbReference>
<evidence type="ECO:0000256" key="9">
    <source>
        <dbReference type="ARBA" id="ARBA00022741"/>
    </source>
</evidence>
<keyword evidence="11" id="KW-0067">ATP-binding</keyword>
<evidence type="ECO:0000256" key="16">
    <source>
        <dbReference type="ARBA" id="ARBA00048679"/>
    </source>
</evidence>